<reference evidence="3 4" key="1">
    <citation type="journal article" date="2022" name="Nat. Ecol. Evol.">
        <title>A masculinizing supergene underlies an exaggerated male reproductive morph in a spider.</title>
        <authorList>
            <person name="Hendrickx F."/>
            <person name="De Corte Z."/>
            <person name="Sonet G."/>
            <person name="Van Belleghem S.M."/>
            <person name="Kostlbacher S."/>
            <person name="Vangestel C."/>
        </authorList>
    </citation>
    <scope>NUCLEOTIDE SEQUENCE [LARGE SCALE GENOMIC DNA]</scope>
    <source>
        <strain evidence="3">W744_W776</strain>
    </source>
</reference>
<keyword evidence="2" id="KW-0812">Transmembrane</keyword>
<dbReference type="EMBL" id="JAFNEN010000007">
    <property type="protein sequence ID" value="KAG8201220.1"/>
    <property type="molecule type" value="Genomic_DNA"/>
</dbReference>
<accession>A0AAV6VXP4</accession>
<evidence type="ECO:0000313" key="3">
    <source>
        <dbReference type="EMBL" id="KAG8201220.1"/>
    </source>
</evidence>
<proteinExistence type="predicted"/>
<name>A0AAV6VXP4_9ARAC</name>
<keyword evidence="4" id="KW-1185">Reference proteome</keyword>
<keyword evidence="2" id="KW-1133">Transmembrane helix</keyword>
<organism evidence="3 4">
    <name type="scientific">Oedothorax gibbosus</name>
    <dbReference type="NCBI Taxonomy" id="931172"/>
    <lineage>
        <taxon>Eukaryota</taxon>
        <taxon>Metazoa</taxon>
        <taxon>Ecdysozoa</taxon>
        <taxon>Arthropoda</taxon>
        <taxon>Chelicerata</taxon>
        <taxon>Arachnida</taxon>
        <taxon>Araneae</taxon>
        <taxon>Araneomorphae</taxon>
        <taxon>Entelegynae</taxon>
        <taxon>Araneoidea</taxon>
        <taxon>Linyphiidae</taxon>
        <taxon>Erigoninae</taxon>
        <taxon>Oedothorax</taxon>
    </lineage>
</organism>
<gene>
    <name evidence="3" type="ORF">JTE90_019859</name>
</gene>
<keyword evidence="2" id="KW-0472">Membrane</keyword>
<feature type="region of interest" description="Disordered" evidence="1">
    <location>
        <begin position="1"/>
        <end position="20"/>
    </location>
</feature>
<feature type="transmembrane region" description="Helical" evidence="2">
    <location>
        <begin position="98"/>
        <end position="116"/>
    </location>
</feature>
<protein>
    <submittedName>
        <fullName evidence="3">Uncharacterized protein</fullName>
    </submittedName>
</protein>
<evidence type="ECO:0000256" key="1">
    <source>
        <dbReference type="SAM" id="MobiDB-lite"/>
    </source>
</evidence>
<evidence type="ECO:0000313" key="4">
    <source>
        <dbReference type="Proteomes" id="UP000827092"/>
    </source>
</evidence>
<evidence type="ECO:0000256" key="2">
    <source>
        <dbReference type="SAM" id="Phobius"/>
    </source>
</evidence>
<sequence>MPEVALQHPWDKNPPGGPSAKSLMTAKCHRLRSSSMVPQRSHKQILLAFKTRRISEDNRSENMHLKKWRRCIIFTRNFISGSARGSVILSKYDVRKGIFWVLVKCVFIKAFIFFSWCL</sequence>
<comment type="caution">
    <text evidence="3">The sequence shown here is derived from an EMBL/GenBank/DDBJ whole genome shotgun (WGS) entry which is preliminary data.</text>
</comment>
<dbReference type="Proteomes" id="UP000827092">
    <property type="component" value="Unassembled WGS sequence"/>
</dbReference>
<dbReference type="AlphaFoldDB" id="A0AAV6VXP4"/>